<evidence type="ECO:0000313" key="2">
    <source>
        <dbReference type="EMBL" id="KAK9107189.1"/>
    </source>
</evidence>
<dbReference type="Proteomes" id="UP001420932">
    <property type="component" value="Unassembled WGS sequence"/>
</dbReference>
<gene>
    <name evidence="2" type="ORF">Syun_023200</name>
</gene>
<feature type="compositionally biased region" description="Low complexity" evidence="1">
    <location>
        <begin position="35"/>
        <end position="46"/>
    </location>
</feature>
<comment type="caution">
    <text evidence="2">The sequence shown here is derived from an EMBL/GenBank/DDBJ whole genome shotgun (WGS) entry which is preliminary data.</text>
</comment>
<keyword evidence="3" id="KW-1185">Reference proteome</keyword>
<feature type="compositionally biased region" description="Low complexity" evidence="1">
    <location>
        <begin position="1"/>
        <end position="15"/>
    </location>
</feature>
<protein>
    <submittedName>
        <fullName evidence="2">Uncharacterized protein</fullName>
    </submittedName>
</protein>
<dbReference type="EMBL" id="JBBNAF010000010">
    <property type="protein sequence ID" value="KAK9107189.1"/>
    <property type="molecule type" value="Genomic_DNA"/>
</dbReference>
<accession>A0AAP0I3N2</accession>
<feature type="region of interest" description="Disordered" evidence="1">
    <location>
        <begin position="1"/>
        <end position="59"/>
    </location>
</feature>
<name>A0AAP0I3N2_9MAGN</name>
<organism evidence="2 3">
    <name type="scientific">Stephania yunnanensis</name>
    <dbReference type="NCBI Taxonomy" id="152371"/>
    <lineage>
        <taxon>Eukaryota</taxon>
        <taxon>Viridiplantae</taxon>
        <taxon>Streptophyta</taxon>
        <taxon>Embryophyta</taxon>
        <taxon>Tracheophyta</taxon>
        <taxon>Spermatophyta</taxon>
        <taxon>Magnoliopsida</taxon>
        <taxon>Ranunculales</taxon>
        <taxon>Menispermaceae</taxon>
        <taxon>Menispermoideae</taxon>
        <taxon>Cissampelideae</taxon>
        <taxon>Stephania</taxon>
    </lineage>
</organism>
<dbReference type="AlphaFoldDB" id="A0AAP0I3N2"/>
<reference evidence="2 3" key="1">
    <citation type="submission" date="2024-01" db="EMBL/GenBank/DDBJ databases">
        <title>Genome assemblies of Stephania.</title>
        <authorList>
            <person name="Yang L."/>
        </authorList>
    </citation>
    <scope>NUCLEOTIDE SEQUENCE [LARGE SCALE GENOMIC DNA]</scope>
    <source>
        <strain evidence="2">YNDBR</strain>
        <tissue evidence="2">Leaf</tissue>
    </source>
</reference>
<sequence length="59" mass="5590">MTTGWPGAAGGPADARSSCAAAREPVVPEQRPTQAATAAELAAPASGSGGATVLPAAMQ</sequence>
<evidence type="ECO:0000256" key="1">
    <source>
        <dbReference type="SAM" id="MobiDB-lite"/>
    </source>
</evidence>
<evidence type="ECO:0000313" key="3">
    <source>
        <dbReference type="Proteomes" id="UP001420932"/>
    </source>
</evidence>
<proteinExistence type="predicted"/>